<sequence>MKCLVRRSRKERRIFNIPKVYFREEKFHQTVEKLKGNNVVEGFSRIPLKIWQIFHFKNANCKENVFYTAKIELRSHRQFYIEVLKREKAVIKMAGSMPEIRVKVSSELKEDIESIARMRGKNLSSIVREALKLYVREKYYRKTNEILNIEDRVGMAVATELYPELEEIKNRLDMIADAVQTQSSQVEESPAKEDKEEKIDFPKVPGLHYKVDGNNVIYEDGSIYNLYLGAWLVTKEEVAKWKRKMEREKNLLW</sequence>
<feature type="domain" description="Ribbon-helix-helix protein CopG" evidence="1">
    <location>
        <begin position="101"/>
        <end position="137"/>
    </location>
</feature>
<evidence type="ECO:0000313" key="3">
    <source>
        <dbReference type="Proteomes" id="UP000001400"/>
    </source>
</evidence>
<organism evidence="2 3">
    <name type="scientific">Aciduliprofundum boonei (strain DSM 19572 / T469)</name>
    <dbReference type="NCBI Taxonomy" id="439481"/>
    <lineage>
        <taxon>Archaea</taxon>
        <taxon>Methanobacteriati</taxon>
        <taxon>Thermoplasmatota</taxon>
        <taxon>DHVE2 group</taxon>
        <taxon>Candidatus Aciduliprofundum</taxon>
    </lineage>
</organism>
<dbReference type="GeneID" id="8828170"/>
<name>B5ICD6_ACIB4</name>
<dbReference type="AlphaFoldDB" id="B5ICD6"/>
<accession>B5ICD6</accession>
<dbReference type="InterPro" id="IPR002145">
    <property type="entry name" value="CopG"/>
</dbReference>
<dbReference type="GO" id="GO:0003677">
    <property type="term" value="F:DNA binding"/>
    <property type="evidence" value="ECO:0007669"/>
    <property type="project" value="UniProtKB-KW"/>
</dbReference>
<dbReference type="GO" id="GO:0006355">
    <property type="term" value="P:regulation of DNA-templated transcription"/>
    <property type="evidence" value="ECO:0007669"/>
    <property type="project" value="InterPro"/>
</dbReference>
<proteinExistence type="predicted"/>
<gene>
    <name evidence="2" type="ordered locus">Aboo_1208</name>
</gene>
<dbReference type="KEGG" id="abi:Aboo_1208"/>
<keyword evidence="3" id="KW-1185">Reference proteome</keyword>
<reference evidence="2" key="1">
    <citation type="submission" date="2010-02" db="EMBL/GenBank/DDBJ databases">
        <title>Complete sequence of Aciduliprofundum boonei T469.</title>
        <authorList>
            <consortium name="US DOE Joint Genome Institute"/>
            <person name="Lucas S."/>
            <person name="Copeland A."/>
            <person name="Lapidus A."/>
            <person name="Cheng J.-F."/>
            <person name="Bruce D."/>
            <person name="Goodwin L."/>
            <person name="Pitluck S."/>
            <person name="Saunders E."/>
            <person name="Detter J.C."/>
            <person name="Han C."/>
            <person name="Tapia R."/>
            <person name="Land M."/>
            <person name="Hauser L."/>
            <person name="Kyrpides N."/>
            <person name="Mikhailova N."/>
            <person name="Flores G."/>
            <person name="Reysenbach A.-L."/>
            <person name="Woyke T."/>
        </authorList>
    </citation>
    <scope>NUCLEOTIDE SEQUENCE</scope>
    <source>
        <strain evidence="2">T469</strain>
    </source>
</reference>
<dbReference type="HOGENOM" id="CLU_1096672_0_0_2"/>
<keyword evidence="2" id="KW-0238">DNA-binding</keyword>
<dbReference type="EMBL" id="CP001941">
    <property type="protein sequence ID" value="ADD09017.1"/>
    <property type="molecule type" value="Genomic_DNA"/>
</dbReference>
<dbReference type="Pfam" id="PF01402">
    <property type="entry name" value="RHH_1"/>
    <property type="match status" value="1"/>
</dbReference>
<evidence type="ECO:0000259" key="1">
    <source>
        <dbReference type="Pfam" id="PF01402"/>
    </source>
</evidence>
<protein>
    <submittedName>
        <fullName evidence="2">CopG domain protein DNA-binding domain protein</fullName>
    </submittedName>
</protein>
<dbReference type="Proteomes" id="UP000001400">
    <property type="component" value="Chromosome"/>
</dbReference>
<dbReference type="RefSeq" id="WP_008083901.1">
    <property type="nucleotide sequence ID" value="NC_013926.1"/>
</dbReference>
<evidence type="ECO:0000313" key="2">
    <source>
        <dbReference type="EMBL" id="ADD09017.1"/>
    </source>
</evidence>